<dbReference type="CDD" id="cd07516">
    <property type="entry name" value="HAD_Pase"/>
    <property type="match status" value="1"/>
</dbReference>
<dbReference type="EMBL" id="JAUSUA010000002">
    <property type="protein sequence ID" value="MDQ0207387.1"/>
    <property type="molecule type" value="Genomic_DNA"/>
</dbReference>
<dbReference type="PANTHER" id="PTHR10000:SF8">
    <property type="entry name" value="HAD SUPERFAMILY HYDROLASE-LIKE, TYPE 3"/>
    <property type="match status" value="1"/>
</dbReference>
<dbReference type="NCBIfam" id="TIGR00099">
    <property type="entry name" value="Cof-subfamily"/>
    <property type="match status" value="1"/>
</dbReference>
<dbReference type="InterPro" id="IPR023214">
    <property type="entry name" value="HAD_sf"/>
</dbReference>
<dbReference type="PROSITE" id="PS01228">
    <property type="entry name" value="COF_1"/>
    <property type="match status" value="1"/>
</dbReference>
<dbReference type="Gene3D" id="3.40.50.1000">
    <property type="entry name" value="HAD superfamily/HAD-like"/>
    <property type="match status" value="1"/>
</dbReference>
<dbReference type="InterPro" id="IPR000150">
    <property type="entry name" value="Cof"/>
</dbReference>
<dbReference type="SUPFAM" id="SSF56784">
    <property type="entry name" value="HAD-like"/>
    <property type="match status" value="1"/>
</dbReference>
<sequence>MYKQLLVSDLDGTLLNEHHQISVENKKAIQAFTEKGGLFTIATGRMLSAALPYIQELDLKVPVILGNGTQIYCPKQQRLLQSHTITSHRNKIDQIWNTHSDRGVVLAYINDQIYTPNRNGLISTYEDKENVTCIVSDTVPLQMNKLLVIGEQIHDAVQMVGELLKVCIQSDTTYLELLPFGVSKGSALQELRRLLGHDIQRIISVGDQLNDLSLFEASDCGYAVENAHTDLKRVASYITKHHRDHAIAAVISEDTALI</sequence>
<keyword evidence="2" id="KW-1185">Reference proteome</keyword>
<proteinExistence type="predicted"/>
<accession>A0ABT9YJJ5</accession>
<dbReference type="NCBIfam" id="TIGR01484">
    <property type="entry name" value="HAD-SF-IIB"/>
    <property type="match status" value="1"/>
</dbReference>
<protein>
    <submittedName>
        <fullName evidence="1">Cof subfamily protein (Haloacid dehalogenase superfamily)</fullName>
    </submittedName>
</protein>
<organism evidence="1 2">
    <name type="scientific">Alkalicoccobacillus murimartini</name>
    <dbReference type="NCBI Taxonomy" id="171685"/>
    <lineage>
        <taxon>Bacteria</taxon>
        <taxon>Bacillati</taxon>
        <taxon>Bacillota</taxon>
        <taxon>Bacilli</taxon>
        <taxon>Bacillales</taxon>
        <taxon>Bacillaceae</taxon>
        <taxon>Alkalicoccobacillus</taxon>
    </lineage>
</organism>
<dbReference type="InterPro" id="IPR036412">
    <property type="entry name" value="HAD-like_sf"/>
</dbReference>
<dbReference type="RefSeq" id="WP_306982621.1">
    <property type="nucleotide sequence ID" value="NZ_JAUSUA010000002.1"/>
</dbReference>
<dbReference type="PANTHER" id="PTHR10000">
    <property type="entry name" value="PHOSPHOSERINE PHOSPHATASE"/>
    <property type="match status" value="1"/>
</dbReference>
<evidence type="ECO:0000313" key="2">
    <source>
        <dbReference type="Proteomes" id="UP001225034"/>
    </source>
</evidence>
<dbReference type="SFLD" id="SFLDS00003">
    <property type="entry name" value="Haloacid_Dehalogenase"/>
    <property type="match status" value="1"/>
</dbReference>
<dbReference type="InterPro" id="IPR006379">
    <property type="entry name" value="HAD-SF_hydro_IIB"/>
</dbReference>
<dbReference type="SFLD" id="SFLDG01140">
    <property type="entry name" value="C2.B:_Phosphomannomutase_and_P"/>
    <property type="match status" value="1"/>
</dbReference>
<dbReference type="Proteomes" id="UP001225034">
    <property type="component" value="Unassembled WGS sequence"/>
</dbReference>
<reference evidence="1 2" key="1">
    <citation type="submission" date="2023-07" db="EMBL/GenBank/DDBJ databases">
        <title>Genomic Encyclopedia of Type Strains, Phase IV (KMG-IV): sequencing the most valuable type-strain genomes for metagenomic binning, comparative biology and taxonomic classification.</title>
        <authorList>
            <person name="Goeker M."/>
        </authorList>
    </citation>
    <scope>NUCLEOTIDE SEQUENCE [LARGE SCALE GENOMIC DNA]</scope>
    <source>
        <strain evidence="1 2">DSM 19154</strain>
    </source>
</reference>
<comment type="caution">
    <text evidence="1">The sequence shown here is derived from an EMBL/GenBank/DDBJ whole genome shotgun (WGS) entry which is preliminary data.</text>
</comment>
<dbReference type="Pfam" id="PF08282">
    <property type="entry name" value="Hydrolase_3"/>
    <property type="match status" value="1"/>
</dbReference>
<gene>
    <name evidence="1" type="ORF">J2S05_002186</name>
</gene>
<dbReference type="Gene3D" id="3.30.1240.10">
    <property type="match status" value="1"/>
</dbReference>
<name>A0ABT9YJJ5_9BACI</name>
<evidence type="ECO:0000313" key="1">
    <source>
        <dbReference type="EMBL" id="MDQ0207387.1"/>
    </source>
</evidence>